<keyword evidence="1" id="KW-0812">Transmembrane</keyword>
<organism evidence="3 4">
    <name type="scientific">Candidatus Sungiibacteriota bacterium</name>
    <dbReference type="NCBI Taxonomy" id="2750080"/>
    <lineage>
        <taxon>Bacteria</taxon>
        <taxon>Candidatus Sungiibacteriota</taxon>
    </lineage>
</organism>
<sequence length="171" mass="18091">MPTVYSAKQFFGAIIAAIIVAGIAGYFIGSSSSRGGGGENSTDKLINFSTTTADSLILGSNAIAVENQKAGDRVEVSGVTFGADGGWVAIHEDREGKPGNILGARIFPGGETRNGFVELLRPTVNGVYYAMLHRDDGDRQFDYLKDTPLTNSAGNVIMVRFVVSENPDAEL</sequence>
<evidence type="ECO:0000259" key="2">
    <source>
        <dbReference type="Pfam" id="PF23951"/>
    </source>
</evidence>
<keyword evidence="1" id="KW-0472">Membrane</keyword>
<dbReference type="InterPro" id="IPR055706">
    <property type="entry name" value="Slg1/2_DUF7282"/>
</dbReference>
<dbReference type="Pfam" id="PF23951">
    <property type="entry name" value="DUF7282"/>
    <property type="match status" value="1"/>
</dbReference>
<feature type="transmembrane region" description="Helical" evidence="1">
    <location>
        <begin position="6"/>
        <end position="28"/>
    </location>
</feature>
<evidence type="ECO:0000256" key="1">
    <source>
        <dbReference type="SAM" id="Phobius"/>
    </source>
</evidence>
<name>A0A931SBD8_9BACT</name>
<dbReference type="EMBL" id="JACOZA010000032">
    <property type="protein sequence ID" value="MBI2096779.1"/>
    <property type="molecule type" value="Genomic_DNA"/>
</dbReference>
<keyword evidence="1" id="KW-1133">Transmembrane helix</keyword>
<accession>A0A931SBD8</accession>
<evidence type="ECO:0000313" key="4">
    <source>
        <dbReference type="Proteomes" id="UP000724148"/>
    </source>
</evidence>
<dbReference type="Proteomes" id="UP000724148">
    <property type="component" value="Unassembled WGS sequence"/>
</dbReference>
<feature type="domain" description="DUF7282" evidence="2">
    <location>
        <begin position="62"/>
        <end position="160"/>
    </location>
</feature>
<gene>
    <name evidence="3" type="ORF">HYT40_01310</name>
</gene>
<evidence type="ECO:0000313" key="3">
    <source>
        <dbReference type="EMBL" id="MBI2096779.1"/>
    </source>
</evidence>
<comment type="caution">
    <text evidence="3">The sequence shown here is derived from an EMBL/GenBank/DDBJ whole genome shotgun (WGS) entry which is preliminary data.</text>
</comment>
<proteinExistence type="predicted"/>
<protein>
    <recommendedName>
        <fullName evidence="2">DUF7282 domain-containing protein</fullName>
    </recommendedName>
</protein>
<dbReference type="AlphaFoldDB" id="A0A931SBD8"/>
<reference evidence="3" key="1">
    <citation type="submission" date="2020-07" db="EMBL/GenBank/DDBJ databases">
        <title>Huge and variable diversity of episymbiotic CPR bacteria and DPANN archaea in groundwater ecosystems.</title>
        <authorList>
            <person name="He C.Y."/>
            <person name="Keren R."/>
            <person name="Whittaker M."/>
            <person name="Farag I.F."/>
            <person name="Doudna J."/>
            <person name="Cate J.H.D."/>
            <person name="Banfield J.F."/>
        </authorList>
    </citation>
    <scope>NUCLEOTIDE SEQUENCE</scope>
    <source>
        <strain evidence="3">NC_groundwater_193_Ag_S-0.1um_51_7</strain>
    </source>
</reference>